<name>A0A0D3HY55_EMIH1</name>
<dbReference type="OMA" id="NEMMMEG"/>
<protein>
    <recommendedName>
        <fullName evidence="4">Ketoreductase (KR) domain-containing protein</fullName>
    </recommendedName>
</protein>
<feature type="region of interest" description="Disordered" evidence="1">
    <location>
        <begin position="32"/>
        <end position="57"/>
    </location>
</feature>
<dbReference type="RefSeq" id="XP_005756369.1">
    <property type="nucleotide sequence ID" value="XM_005756312.1"/>
</dbReference>
<evidence type="ECO:0000256" key="1">
    <source>
        <dbReference type="SAM" id="MobiDB-lite"/>
    </source>
</evidence>
<dbReference type="InterPro" id="IPR036291">
    <property type="entry name" value="NAD(P)-bd_dom_sf"/>
</dbReference>
<reference evidence="2" key="2">
    <citation type="submission" date="2024-10" db="UniProtKB">
        <authorList>
            <consortium name="EnsemblProtists"/>
        </authorList>
    </citation>
    <scope>IDENTIFICATION</scope>
</reference>
<dbReference type="EnsemblProtists" id="EOD03940">
    <property type="protein sequence ID" value="EOD03940"/>
    <property type="gene ID" value="EMIHUDRAFT_221753"/>
</dbReference>
<organism evidence="2 3">
    <name type="scientific">Emiliania huxleyi (strain CCMP1516)</name>
    <dbReference type="NCBI Taxonomy" id="280463"/>
    <lineage>
        <taxon>Eukaryota</taxon>
        <taxon>Haptista</taxon>
        <taxon>Haptophyta</taxon>
        <taxon>Prymnesiophyceae</taxon>
        <taxon>Isochrysidales</taxon>
        <taxon>Noelaerhabdaceae</taxon>
        <taxon>Emiliania</taxon>
    </lineage>
</organism>
<dbReference type="Pfam" id="PF00106">
    <property type="entry name" value="adh_short"/>
    <property type="match status" value="1"/>
</dbReference>
<evidence type="ECO:0000313" key="2">
    <source>
        <dbReference type="EnsemblProtists" id="EOD03940"/>
    </source>
</evidence>
<dbReference type="HOGENOM" id="CLU_684131_0_0_1"/>
<dbReference type="PRINTS" id="PR00081">
    <property type="entry name" value="GDHRDH"/>
</dbReference>
<keyword evidence="3" id="KW-1185">Reference proteome</keyword>
<dbReference type="PaxDb" id="2903-EOD03940"/>
<evidence type="ECO:0000313" key="3">
    <source>
        <dbReference type="Proteomes" id="UP000013827"/>
    </source>
</evidence>
<dbReference type="Gene3D" id="3.40.50.720">
    <property type="entry name" value="NAD(P)-binding Rossmann-like Domain"/>
    <property type="match status" value="1"/>
</dbReference>
<dbReference type="AlphaFoldDB" id="A0A0D3HY55"/>
<proteinExistence type="predicted"/>
<reference evidence="3" key="1">
    <citation type="journal article" date="2013" name="Nature">
        <title>Pan genome of the phytoplankton Emiliania underpins its global distribution.</title>
        <authorList>
            <person name="Read B.A."/>
            <person name="Kegel J."/>
            <person name="Klute M.J."/>
            <person name="Kuo A."/>
            <person name="Lefebvre S.C."/>
            <person name="Maumus F."/>
            <person name="Mayer C."/>
            <person name="Miller J."/>
            <person name="Monier A."/>
            <person name="Salamov A."/>
            <person name="Young J."/>
            <person name="Aguilar M."/>
            <person name="Claverie J.M."/>
            <person name="Frickenhaus S."/>
            <person name="Gonzalez K."/>
            <person name="Herman E.K."/>
            <person name="Lin Y.C."/>
            <person name="Napier J."/>
            <person name="Ogata H."/>
            <person name="Sarno A.F."/>
            <person name="Shmutz J."/>
            <person name="Schroeder D."/>
            <person name="de Vargas C."/>
            <person name="Verret F."/>
            <person name="von Dassow P."/>
            <person name="Valentin K."/>
            <person name="Van de Peer Y."/>
            <person name="Wheeler G."/>
            <person name="Dacks J.B."/>
            <person name="Delwiche C.F."/>
            <person name="Dyhrman S.T."/>
            <person name="Glockner G."/>
            <person name="John U."/>
            <person name="Richards T."/>
            <person name="Worden A.Z."/>
            <person name="Zhang X."/>
            <person name="Grigoriev I.V."/>
            <person name="Allen A.E."/>
            <person name="Bidle K."/>
            <person name="Borodovsky M."/>
            <person name="Bowler C."/>
            <person name="Brownlee C."/>
            <person name="Cock J.M."/>
            <person name="Elias M."/>
            <person name="Gladyshev V.N."/>
            <person name="Groth M."/>
            <person name="Guda C."/>
            <person name="Hadaegh A."/>
            <person name="Iglesias-Rodriguez M.D."/>
            <person name="Jenkins J."/>
            <person name="Jones B.M."/>
            <person name="Lawson T."/>
            <person name="Leese F."/>
            <person name="Lindquist E."/>
            <person name="Lobanov A."/>
            <person name="Lomsadze A."/>
            <person name="Malik S.B."/>
            <person name="Marsh M.E."/>
            <person name="Mackinder L."/>
            <person name="Mock T."/>
            <person name="Mueller-Roeber B."/>
            <person name="Pagarete A."/>
            <person name="Parker M."/>
            <person name="Probert I."/>
            <person name="Quesneville H."/>
            <person name="Raines C."/>
            <person name="Rensing S.A."/>
            <person name="Riano-Pachon D.M."/>
            <person name="Richier S."/>
            <person name="Rokitta S."/>
            <person name="Shiraiwa Y."/>
            <person name="Soanes D.M."/>
            <person name="van der Giezen M."/>
            <person name="Wahlund T.M."/>
            <person name="Williams B."/>
            <person name="Wilson W."/>
            <person name="Wolfe G."/>
            <person name="Wurch L.L."/>
        </authorList>
    </citation>
    <scope>NUCLEOTIDE SEQUENCE</scope>
</reference>
<dbReference type="GeneID" id="17250115"/>
<dbReference type="Proteomes" id="UP000013827">
    <property type="component" value="Unassembled WGS sequence"/>
</dbReference>
<dbReference type="KEGG" id="ehx:EMIHUDRAFT_221753"/>
<dbReference type="InterPro" id="IPR002347">
    <property type="entry name" value="SDR_fam"/>
</dbReference>
<accession>A0A0D3HY55</accession>
<sequence>MHRAKKDAAEAVGEAAGVCRHNESQRWLDMRVGSPEDCYRDPPVVPQPPTSSATEESEDFSLLATLLAEQEEIRSRNTLNFQALQIRPKDEEAGVAAALTPAELRSAYEGSTALVVGGTRGIGKSIASTLSAAGAAVVVVGRSAAPPGGVAADLSTAAGCKALVDELSTAGSSSGLVARNGFSFVVLTAGVWPDPSSPYTADGVDKVIAIDLLARHVLLTRLSAAGLLAAKCSVMAVLASGQWLPGPVVGDAEAIKERLAAAVLPRPLPTPPPSGSVATGMRLMLTAAVAHDVWLMGMGGRLPDGVTLLSTFPGLLVSDLMASTFPSWLVPLLQGAMAPLADSAETMGANHAAVLAAATSRRAGRATYWAAPLLEARRPHPLAEDAALGAWLLEWLDGLAEAA</sequence>
<dbReference type="SUPFAM" id="SSF51735">
    <property type="entry name" value="NAD(P)-binding Rossmann-fold domains"/>
    <property type="match status" value="1"/>
</dbReference>
<evidence type="ECO:0008006" key="4">
    <source>
        <dbReference type="Google" id="ProtNLM"/>
    </source>
</evidence>